<dbReference type="Gene3D" id="1.20.120.1630">
    <property type="match status" value="1"/>
</dbReference>
<evidence type="ECO:0000256" key="3">
    <source>
        <dbReference type="ARBA" id="ARBA00022516"/>
    </source>
</evidence>
<evidence type="ECO:0000256" key="8">
    <source>
        <dbReference type="ARBA" id="ARBA00022857"/>
    </source>
</evidence>
<dbReference type="PANTHER" id="PTHR21257">
    <property type="entry name" value="DELTA(14)-STEROL REDUCTASE"/>
    <property type="match status" value="1"/>
</dbReference>
<proteinExistence type="inferred from homology"/>
<keyword evidence="13 20" id="KW-0443">Lipid metabolism</keyword>
<organism evidence="21 22">
    <name type="scientific">Aspergillus pseudoustus</name>
    <dbReference type="NCBI Taxonomy" id="1810923"/>
    <lineage>
        <taxon>Eukaryota</taxon>
        <taxon>Fungi</taxon>
        <taxon>Dikarya</taxon>
        <taxon>Ascomycota</taxon>
        <taxon>Pezizomycotina</taxon>
        <taxon>Eurotiomycetes</taxon>
        <taxon>Eurotiomycetidae</taxon>
        <taxon>Eurotiales</taxon>
        <taxon>Aspergillaceae</taxon>
        <taxon>Aspergillus</taxon>
        <taxon>Aspergillus subgen. Nidulantes</taxon>
    </lineage>
</organism>
<feature type="transmembrane region" description="Helical" evidence="20">
    <location>
        <begin position="402"/>
        <end position="431"/>
    </location>
</feature>
<evidence type="ECO:0000256" key="5">
    <source>
        <dbReference type="ARBA" id="ARBA00022692"/>
    </source>
</evidence>
<keyword evidence="9 20" id="KW-0752">Steroid biosynthesis</keyword>
<keyword evidence="8" id="KW-0521">NADP</keyword>
<evidence type="ECO:0000256" key="1">
    <source>
        <dbReference type="ARBA" id="ARBA00004477"/>
    </source>
</evidence>
<dbReference type="InterPro" id="IPR018083">
    <property type="entry name" value="Sterol_reductase_CS"/>
</dbReference>
<keyword evidence="6" id="KW-0152">Cholesterol biosynthesis</keyword>
<keyword evidence="22" id="KW-1185">Reference proteome</keyword>
<dbReference type="Proteomes" id="UP001610446">
    <property type="component" value="Unassembled WGS sequence"/>
</dbReference>
<reference evidence="21 22" key="1">
    <citation type="submission" date="2024-07" db="EMBL/GenBank/DDBJ databases">
        <title>Section-level genome sequencing and comparative genomics of Aspergillus sections Usti and Cavernicolus.</title>
        <authorList>
            <consortium name="Lawrence Berkeley National Laboratory"/>
            <person name="Nybo J.L."/>
            <person name="Vesth T.C."/>
            <person name="Theobald S."/>
            <person name="Frisvad J.C."/>
            <person name="Larsen T.O."/>
            <person name="Kjaerboelling I."/>
            <person name="Rothschild-Mancinelli K."/>
            <person name="Lyhne E.K."/>
            <person name="Kogle M.E."/>
            <person name="Barry K."/>
            <person name="Clum A."/>
            <person name="Na H."/>
            <person name="Ledsgaard L."/>
            <person name="Lin J."/>
            <person name="Lipzen A."/>
            <person name="Kuo A."/>
            <person name="Riley R."/>
            <person name="Mondo S."/>
            <person name="Labutti K."/>
            <person name="Haridas S."/>
            <person name="Pangalinan J."/>
            <person name="Salamov A.A."/>
            <person name="Simmons B.A."/>
            <person name="Magnuson J.K."/>
            <person name="Chen J."/>
            <person name="Drula E."/>
            <person name="Henrissat B."/>
            <person name="Wiebenga A."/>
            <person name="Lubbers R.J."/>
            <person name="Gomes A.C."/>
            <person name="Makela M.R."/>
            <person name="Stajich J."/>
            <person name="Grigoriev I.V."/>
            <person name="Mortensen U.H."/>
            <person name="De Vries R.P."/>
            <person name="Baker S.E."/>
            <person name="Andersen M.R."/>
        </authorList>
    </citation>
    <scope>NUCLEOTIDE SEQUENCE [LARGE SCALE GENOMIC DNA]</scope>
    <source>
        <strain evidence="21 22">CBS 123904</strain>
    </source>
</reference>
<evidence type="ECO:0000256" key="16">
    <source>
        <dbReference type="ARBA" id="ARBA00023221"/>
    </source>
</evidence>
<evidence type="ECO:0000256" key="15">
    <source>
        <dbReference type="ARBA" id="ARBA00023166"/>
    </source>
</evidence>
<feature type="transmembrane region" description="Helical" evidence="20">
    <location>
        <begin position="322"/>
        <end position="341"/>
    </location>
</feature>
<keyword evidence="5 20" id="KW-0812">Transmembrane</keyword>
<comment type="subcellular location">
    <subcellularLocation>
        <location evidence="1">Endoplasmic reticulum membrane</location>
        <topology evidence="1">Multi-pass membrane protein</topology>
    </subcellularLocation>
</comment>
<gene>
    <name evidence="21" type="ORF">BJY01DRAFT_258094</name>
</gene>
<evidence type="ECO:0000256" key="14">
    <source>
        <dbReference type="ARBA" id="ARBA00023136"/>
    </source>
</evidence>
<evidence type="ECO:0000256" key="4">
    <source>
        <dbReference type="ARBA" id="ARBA00022548"/>
    </source>
</evidence>
<dbReference type="EMBL" id="JBFXLU010000149">
    <property type="protein sequence ID" value="KAL2838172.1"/>
    <property type="molecule type" value="Genomic_DNA"/>
</dbReference>
<feature type="transmembrane region" description="Helical" evidence="20">
    <location>
        <begin position="170"/>
        <end position="187"/>
    </location>
</feature>
<feature type="transmembrane region" description="Helical" evidence="20">
    <location>
        <begin position="99"/>
        <end position="116"/>
    </location>
</feature>
<evidence type="ECO:0000256" key="10">
    <source>
        <dbReference type="ARBA" id="ARBA00022989"/>
    </source>
</evidence>
<feature type="transmembrane region" description="Helical" evidence="20">
    <location>
        <begin position="43"/>
        <end position="67"/>
    </location>
</feature>
<evidence type="ECO:0000256" key="19">
    <source>
        <dbReference type="ARBA" id="ARBA00042688"/>
    </source>
</evidence>
<evidence type="ECO:0000256" key="18">
    <source>
        <dbReference type="ARBA" id="ARBA00039984"/>
    </source>
</evidence>
<evidence type="ECO:0000256" key="7">
    <source>
        <dbReference type="ARBA" id="ARBA00022824"/>
    </source>
</evidence>
<name>A0ABR4JEK4_9EURO</name>
<evidence type="ECO:0000256" key="6">
    <source>
        <dbReference type="ARBA" id="ARBA00022778"/>
    </source>
</evidence>
<keyword evidence="4" id="KW-0153">Cholesterol metabolism</keyword>
<keyword evidence="7" id="KW-0256">Endoplasmic reticulum</keyword>
<feature type="transmembrane region" description="Helical" evidence="20">
    <location>
        <begin position="137"/>
        <end position="158"/>
    </location>
</feature>
<evidence type="ECO:0000256" key="9">
    <source>
        <dbReference type="ARBA" id="ARBA00022955"/>
    </source>
</evidence>
<evidence type="ECO:0000313" key="22">
    <source>
        <dbReference type="Proteomes" id="UP001610446"/>
    </source>
</evidence>
<evidence type="ECO:0000256" key="11">
    <source>
        <dbReference type="ARBA" id="ARBA00023002"/>
    </source>
</evidence>
<keyword evidence="16 20" id="KW-0753">Steroid metabolism</keyword>
<keyword evidence="3 20" id="KW-0444">Lipid biosynthesis</keyword>
<dbReference type="EC" id="1.3.1.21" evidence="17"/>
<keyword evidence="12 20" id="KW-0756">Sterol biosynthesis</keyword>
<evidence type="ECO:0000256" key="2">
    <source>
        <dbReference type="ARBA" id="ARBA00005402"/>
    </source>
</evidence>
<feature type="transmembrane region" description="Helical" evidence="20">
    <location>
        <begin position="253"/>
        <end position="272"/>
    </location>
</feature>
<keyword evidence="15 20" id="KW-1207">Sterol metabolism</keyword>
<keyword evidence="14 20" id="KW-0472">Membrane</keyword>
<protein>
    <recommendedName>
        <fullName evidence="18">7-dehydrocholesterol reductase</fullName>
        <ecNumber evidence="17">1.3.1.21</ecNumber>
    </recommendedName>
    <alternativeName>
        <fullName evidence="19">Sterol Delta(7)-reductase</fullName>
    </alternativeName>
</protein>
<evidence type="ECO:0000256" key="12">
    <source>
        <dbReference type="ARBA" id="ARBA00023011"/>
    </source>
</evidence>
<accession>A0ABR4JEK4</accession>
<keyword evidence="10 20" id="KW-1133">Transmembrane helix</keyword>
<evidence type="ECO:0000256" key="17">
    <source>
        <dbReference type="ARBA" id="ARBA00038851"/>
    </source>
</evidence>
<dbReference type="PANTHER" id="PTHR21257:SF38">
    <property type="entry name" value="7-DEHYDROCHOLESTEROL REDUCTASE"/>
    <property type="match status" value="1"/>
</dbReference>
<evidence type="ECO:0000256" key="13">
    <source>
        <dbReference type="ARBA" id="ARBA00023098"/>
    </source>
</evidence>
<dbReference type="Pfam" id="PF01222">
    <property type="entry name" value="ERG4_ERG24"/>
    <property type="match status" value="1"/>
</dbReference>
<evidence type="ECO:0000313" key="21">
    <source>
        <dbReference type="EMBL" id="KAL2838172.1"/>
    </source>
</evidence>
<feature type="transmembrane region" description="Helical" evidence="20">
    <location>
        <begin position="292"/>
        <end position="310"/>
    </location>
</feature>
<dbReference type="PROSITE" id="PS01017">
    <property type="entry name" value="STEROL_REDUCT_1"/>
    <property type="match status" value="1"/>
</dbReference>
<sequence length="465" mass="52358">MDSQLAYLLSPQTGKATARLRNYQVQQGSFWGRRSSIAPISGAAGAIALLVATPLTIIASCVALQHFDGSILDMLSMLWLDGIGPFTNRYFPTPTLSSFIAYISWVAFQAALHMAIPGKAHTGQLTPGGNVLQYKINGLRTSIIVVVLFLLSGTAGLLDLSCIARSWPGILLASIIYGYLVSIVTYLKAHLAPSHIKDTRFSGSPIHDFFSGCELNPRWGRDWDIKLFHIGRPGMCGWMMIDISFAALQVQKYGFISNSMIAVLIFHGIYIVDFFWNEDWYLRTIDIHHDHFGFYLAWGSTVWLPVLYSLQAQFLAYNPVHLSSTIFALTLILGLAGYTIFRSANHQKLSVRLMKGNCMVFGQKARVIKSTYKISDGSVHESLLLYSGWWGYARHANYTGDILMAFAFCACCGMSHILPWTYFIYLTLLLINRCFRDEARCREKYGGHWERYCQIVRWRLCPGLF</sequence>
<comment type="similarity">
    <text evidence="2 20">Belongs to the ERG4/ERG24 family.</text>
</comment>
<evidence type="ECO:0000256" key="20">
    <source>
        <dbReference type="RuleBase" id="RU369120"/>
    </source>
</evidence>
<comment type="caution">
    <text evidence="21">The sequence shown here is derived from an EMBL/GenBank/DDBJ whole genome shotgun (WGS) entry which is preliminary data.</text>
</comment>
<dbReference type="InterPro" id="IPR001171">
    <property type="entry name" value="ERG24_DHCR-like"/>
</dbReference>
<keyword evidence="11 20" id="KW-0560">Oxidoreductase</keyword>